<dbReference type="InterPro" id="IPR000182">
    <property type="entry name" value="GNAT_dom"/>
</dbReference>
<dbReference type="AlphaFoldDB" id="A0A512A9X0"/>
<dbReference type="Proteomes" id="UP000321868">
    <property type="component" value="Unassembled WGS sequence"/>
</dbReference>
<dbReference type="PROSITE" id="PS51186">
    <property type="entry name" value="GNAT"/>
    <property type="match status" value="1"/>
</dbReference>
<organism evidence="4 5">
    <name type="scientific">Streptococcus cristatus</name>
    <dbReference type="NCBI Taxonomy" id="45634"/>
    <lineage>
        <taxon>Bacteria</taxon>
        <taxon>Bacillati</taxon>
        <taxon>Bacillota</taxon>
        <taxon>Bacilli</taxon>
        <taxon>Lactobacillales</taxon>
        <taxon>Streptococcaceae</taxon>
        <taxon>Streptococcus</taxon>
    </lineage>
</organism>
<gene>
    <name evidence="4" type="ORF">SOL01_03720</name>
</gene>
<dbReference type="GO" id="GO:0016747">
    <property type="term" value="F:acyltransferase activity, transferring groups other than amino-acyl groups"/>
    <property type="evidence" value="ECO:0007669"/>
    <property type="project" value="InterPro"/>
</dbReference>
<proteinExistence type="predicted"/>
<accession>A0A512A9X0</accession>
<keyword evidence="2" id="KW-0012">Acyltransferase</keyword>
<evidence type="ECO:0000256" key="1">
    <source>
        <dbReference type="ARBA" id="ARBA00022679"/>
    </source>
</evidence>
<dbReference type="InterPro" id="IPR050832">
    <property type="entry name" value="Bact_Acetyltransf"/>
</dbReference>
<dbReference type="PANTHER" id="PTHR43877:SF2">
    <property type="entry name" value="AMINOALKYLPHOSPHONATE N-ACETYLTRANSFERASE-RELATED"/>
    <property type="match status" value="1"/>
</dbReference>
<dbReference type="PANTHER" id="PTHR43877">
    <property type="entry name" value="AMINOALKYLPHOSPHONATE N-ACETYLTRANSFERASE-RELATED-RELATED"/>
    <property type="match status" value="1"/>
</dbReference>
<sequence length="148" mass="16621">MTVKIRKVNETDMEKLLPLYEALGYPVDKDELQSRLKNILANPAYGCLVAEKESQLLGFIGYVKLQFFETSDSYYRILALSVSPTARREGVATALMDKVKKLATENGAKALALNSSLTDVRQAAYQFYENYGFEKVTTGFAMNLENNE</sequence>
<feature type="domain" description="N-acetyltransferase" evidence="3">
    <location>
        <begin position="3"/>
        <end position="148"/>
    </location>
</feature>
<evidence type="ECO:0000313" key="4">
    <source>
        <dbReference type="EMBL" id="GEN96498.1"/>
    </source>
</evidence>
<reference evidence="4 5" key="1">
    <citation type="submission" date="2019-07" db="EMBL/GenBank/DDBJ databases">
        <title>Whole genome shotgun sequence of Streptococcus oligofermentans NBRC 106105.</title>
        <authorList>
            <person name="Hosoyama A."/>
            <person name="Uohara A."/>
            <person name="Ohji S."/>
            <person name="Ichikawa N."/>
        </authorList>
    </citation>
    <scope>NUCLEOTIDE SEQUENCE [LARGE SCALE GENOMIC DNA]</scope>
    <source>
        <strain evidence="4 5">NBRC 106105</strain>
    </source>
</reference>
<evidence type="ECO:0000313" key="5">
    <source>
        <dbReference type="Proteomes" id="UP000321868"/>
    </source>
</evidence>
<dbReference type="SUPFAM" id="SSF55729">
    <property type="entry name" value="Acyl-CoA N-acyltransferases (Nat)"/>
    <property type="match status" value="1"/>
</dbReference>
<dbReference type="EMBL" id="BJYQ01000023">
    <property type="protein sequence ID" value="GEN96498.1"/>
    <property type="molecule type" value="Genomic_DNA"/>
</dbReference>
<dbReference type="Gene3D" id="3.40.630.30">
    <property type="match status" value="1"/>
</dbReference>
<dbReference type="Pfam" id="PF00583">
    <property type="entry name" value="Acetyltransf_1"/>
    <property type="match status" value="1"/>
</dbReference>
<dbReference type="OrthoDB" id="9797826at2"/>
<dbReference type="RefSeq" id="WP_015604803.1">
    <property type="nucleotide sequence ID" value="NZ_BJYQ01000023.1"/>
</dbReference>
<comment type="caution">
    <text evidence="4">The sequence shown here is derived from an EMBL/GenBank/DDBJ whole genome shotgun (WGS) entry which is preliminary data.</text>
</comment>
<evidence type="ECO:0000256" key="2">
    <source>
        <dbReference type="ARBA" id="ARBA00023315"/>
    </source>
</evidence>
<name>A0A512A9X0_STRCR</name>
<evidence type="ECO:0000259" key="3">
    <source>
        <dbReference type="PROSITE" id="PS51186"/>
    </source>
</evidence>
<protein>
    <submittedName>
        <fullName evidence="4">N-acetyltransferase</fullName>
    </submittedName>
</protein>
<dbReference type="CDD" id="cd04301">
    <property type="entry name" value="NAT_SF"/>
    <property type="match status" value="1"/>
</dbReference>
<dbReference type="InterPro" id="IPR016181">
    <property type="entry name" value="Acyl_CoA_acyltransferase"/>
</dbReference>
<keyword evidence="1 4" id="KW-0808">Transferase</keyword>